<accession>A0A8S5NLR8</accession>
<proteinExistence type="predicted"/>
<protein>
    <submittedName>
        <fullName evidence="2">Uncharacterized protein</fullName>
    </submittedName>
</protein>
<name>A0A8S5NLR8_9CAUD</name>
<keyword evidence="1" id="KW-0175">Coiled coil</keyword>
<reference evidence="2" key="1">
    <citation type="journal article" date="2021" name="Proc. Natl. Acad. Sci. U.S.A.">
        <title>A Catalog of Tens of Thousands of Viruses from Human Metagenomes Reveals Hidden Associations with Chronic Diseases.</title>
        <authorList>
            <person name="Tisza M.J."/>
            <person name="Buck C.B."/>
        </authorList>
    </citation>
    <scope>NUCLEOTIDE SEQUENCE</scope>
    <source>
        <strain evidence="2">CtkOm7</strain>
    </source>
</reference>
<evidence type="ECO:0000313" key="2">
    <source>
        <dbReference type="EMBL" id="DAD95749.1"/>
    </source>
</evidence>
<organism evidence="2">
    <name type="scientific">Myoviridae sp. ctkOm7</name>
    <dbReference type="NCBI Taxonomy" id="2826690"/>
    <lineage>
        <taxon>Viruses</taxon>
        <taxon>Duplodnaviria</taxon>
        <taxon>Heunggongvirae</taxon>
        <taxon>Uroviricota</taxon>
        <taxon>Caudoviricetes</taxon>
    </lineage>
</organism>
<evidence type="ECO:0000256" key="1">
    <source>
        <dbReference type="SAM" id="Coils"/>
    </source>
</evidence>
<feature type="coiled-coil region" evidence="1">
    <location>
        <begin position="22"/>
        <end position="98"/>
    </location>
</feature>
<dbReference type="EMBL" id="BK015199">
    <property type="protein sequence ID" value="DAD95749.1"/>
    <property type="molecule type" value="Genomic_DNA"/>
</dbReference>
<sequence>MANREIKTKVAIDGEKEYKESLKNINSALGTLKSELKLVESQYAGQANSYAALSAKGDVLSRMYDQQKEKVKAAAEQLEKAKKAQSDYAEKVSSAQSEISR</sequence>
<feature type="non-terminal residue" evidence="2">
    <location>
        <position position="101"/>
    </location>
</feature>